<gene>
    <name evidence="2" type="ORF">OHV25_01515</name>
</gene>
<sequence>MDDHAGDATDGKRQEKTGQQDSLIRAPRSAPVASGPANAADLRIASKRAYYDNNLPFGQAETISVYVYNAGPAVARAVTVELPYTSSMNGEALTKSLRRAQVPLDVQPSQALKGNNLSWKDAGSFHSSVRDWIVECSLGDLAPYTLLEVSVSFPMTHGESYTDRPLTATVSSQTPDPDLRTASAHYVITPNHHHDGPRYWQREGAWEQLDTAGPAPLEPIDQADLRIASKRARYNNDLPLGQAETISVYVYNAGPAVARAVTVELPYTSSMDWNARTTSLRRTWVPPGVAPQEALRANGVLLWEDHRSFRSSVRDWNIECSLGDLAPYTLLEVSVRFPMTRGKSYTDRRLTATVSSRTPGSRSGAISTQYAITPNHDEDGSGYWQKEGAWDQLGEQWNPDEDPGQPSPTGWRLTTPVITSQSGETRTDTAISDVYFSQTSADARAKPAVTSLDPVRRIFTAAQLDGGSVTRHVQHGYRITVSLDRTTAQAYIAAPDTLVSLVPSQHQVAGGEREVLVGGWFAVKHLWPGARLNGMSAQGKPVEAYVVRVEPVRLDHTDPGENQWVQLKVHSHSHSYVVGTADRGGLLAHNGGGRKAGPAALPVMLGTAQRAAQRLIATHHTTTAAPHGYFLRARRPTEPRPVRAAGSLPLPEGVPRRDEAGRWLLYLYEEASPGVVQNAREAVAAGSPWELTYDPGHPGRRTAALRGTPLQSVLLTLPASGTGGGAGRHGQLDRDEYPPTIAREGGDLARVMYIETEDNQSAGRLVGRQIQAYMSSDDPDAPSGTSVRMRRGDRFRYAVIHEGYGSVEYLGDGHLDDTAIEPPPRD</sequence>
<dbReference type="AlphaFoldDB" id="A0AAU2GQK6"/>
<dbReference type="EMBL" id="CP108253">
    <property type="protein sequence ID" value="WTU38328.1"/>
    <property type="molecule type" value="Genomic_DNA"/>
</dbReference>
<name>A0AAU2GQK6_9ACTN</name>
<accession>A0AAU2GQK6</accession>
<organism evidence="2">
    <name type="scientific">Streptomyces sp. NBC_00060</name>
    <dbReference type="NCBI Taxonomy" id="2975636"/>
    <lineage>
        <taxon>Bacteria</taxon>
        <taxon>Bacillati</taxon>
        <taxon>Actinomycetota</taxon>
        <taxon>Actinomycetes</taxon>
        <taxon>Kitasatosporales</taxon>
        <taxon>Streptomycetaceae</taxon>
        <taxon>Streptomyces</taxon>
    </lineage>
</organism>
<feature type="compositionally biased region" description="Basic and acidic residues" evidence="1">
    <location>
        <begin position="1"/>
        <end position="18"/>
    </location>
</feature>
<evidence type="ECO:0000313" key="2">
    <source>
        <dbReference type="EMBL" id="WTU38328.1"/>
    </source>
</evidence>
<evidence type="ECO:0000256" key="1">
    <source>
        <dbReference type="SAM" id="MobiDB-lite"/>
    </source>
</evidence>
<feature type="region of interest" description="Disordered" evidence="1">
    <location>
        <begin position="718"/>
        <end position="739"/>
    </location>
</feature>
<protein>
    <submittedName>
        <fullName evidence="2">NucA/NucB deoxyribonuclease domain-containing protein</fullName>
    </submittedName>
</protein>
<reference evidence="2" key="1">
    <citation type="submission" date="2022-10" db="EMBL/GenBank/DDBJ databases">
        <title>The complete genomes of actinobacterial strains from the NBC collection.</title>
        <authorList>
            <person name="Joergensen T.S."/>
            <person name="Alvarez Arevalo M."/>
            <person name="Sterndorff E.B."/>
            <person name="Faurdal D."/>
            <person name="Vuksanovic O."/>
            <person name="Mourched A.-S."/>
            <person name="Charusanti P."/>
            <person name="Shaw S."/>
            <person name="Blin K."/>
            <person name="Weber T."/>
        </authorList>
    </citation>
    <scope>NUCLEOTIDE SEQUENCE</scope>
    <source>
        <strain evidence="2">NBC_00060</strain>
    </source>
</reference>
<feature type="region of interest" description="Disordered" evidence="1">
    <location>
        <begin position="1"/>
        <end position="37"/>
    </location>
</feature>
<proteinExistence type="predicted"/>